<keyword evidence="2" id="KW-1185">Reference proteome</keyword>
<name>A0AAD7CMS5_MYCRO</name>
<dbReference type="AlphaFoldDB" id="A0AAD7CMS5"/>
<reference evidence="1" key="1">
    <citation type="submission" date="2023-03" db="EMBL/GenBank/DDBJ databases">
        <title>Massive genome expansion in bonnet fungi (Mycena s.s.) driven by repeated elements and novel gene families across ecological guilds.</title>
        <authorList>
            <consortium name="Lawrence Berkeley National Laboratory"/>
            <person name="Harder C.B."/>
            <person name="Miyauchi S."/>
            <person name="Viragh M."/>
            <person name="Kuo A."/>
            <person name="Thoen E."/>
            <person name="Andreopoulos B."/>
            <person name="Lu D."/>
            <person name="Skrede I."/>
            <person name="Drula E."/>
            <person name="Henrissat B."/>
            <person name="Morin E."/>
            <person name="Kohler A."/>
            <person name="Barry K."/>
            <person name="LaButti K."/>
            <person name="Morin E."/>
            <person name="Salamov A."/>
            <person name="Lipzen A."/>
            <person name="Mereny Z."/>
            <person name="Hegedus B."/>
            <person name="Baldrian P."/>
            <person name="Stursova M."/>
            <person name="Weitz H."/>
            <person name="Taylor A."/>
            <person name="Grigoriev I.V."/>
            <person name="Nagy L.G."/>
            <person name="Martin F."/>
            <person name="Kauserud H."/>
        </authorList>
    </citation>
    <scope>NUCLEOTIDE SEQUENCE</scope>
    <source>
        <strain evidence="1">CBHHK067</strain>
    </source>
</reference>
<protein>
    <submittedName>
        <fullName evidence="1">Uncharacterized protein</fullName>
    </submittedName>
</protein>
<accession>A0AAD7CMS5</accession>
<evidence type="ECO:0000313" key="1">
    <source>
        <dbReference type="EMBL" id="KAJ7653808.1"/>
    </source>
</evidence>
<dbReference type="EMBL" id="JARKIE010000330">
    <property type="protein sequence ID" value="KAJ7653808.1"/>
    <property type="molecule type" value="Genomic_DNA"/>
</dbReference>
<gene>
    <name evidence="1" type="ORF">B0H17DRAFT_1146967</name>
</gene>
<evidence type="ECO:0000313" key="2">
    <source>
        <dbReference type="Proteomes" id="UP001221757"/>
    </source>
</evidence>
<sequence>MCSSEELIIVGYRRRAHNNCLMVVSGYKRLRVSAVSAGYGDHFPRGHGFAPTTAANGADNLELHAGTSNRRTTGAAPPSPLVSPSPHTNFLDCVVPTFTRPHHHKFPILNCVVALKDRLAVETQDPCGGRARCATFFFNLDPTLYGNCIHTSLSTSLVGAPPSRSCRASTLYKVGVRELRVDSGVASTARGEAAEGPRAKWDNRTAVATVGTFPISSIYALLTSACTCSSFVGPLRERGAQPGALPHRIRRRGCQLAQICVWCRDTHPRTCPRDTIFSRIDEAAHIPAWLVADTLKELKIEMENIGKYRPINGYRLYDHTATGVQNFIREDEAPANTSSFEENRIEDLRRAGKFRIKRQNRVRQTSFNMYDLVGGIDGEDDRISNSMIVA</sequence>
<proteinExistence type="predicted"/>
<comment type="caution">
    <text evidence="1">The sequence shown here is derived from an EMBL/GenBank/DDBJ whole genome shotgun (WGS) entry which is preliminary data.</text>
</comment>
<dbReference type="Proteomes" id="UP001221757">
    <property type="component" value="Unassembled WGS sequence"/>
</dbReference>
<organism evidence="1 2">
    <name type="scientific">Mycena rosella</name>
    <name type="common">Pink bonnet</name>
    <name type="synonym">Agaricus rosellus</name>
    <dbReference type="NCBI Taxonomy" id="1033263"/>
    <lineage>
        <taxon>Eukaryota</taxon>
        <taxon>Fungi</taxon>
        <taxon>Dikarya</taxon>
        <taxon>Basidiomycota</taxon>
        <taxon>Agaricomycotina</taxon>
        <taxon>Agaricomycetes</taxon>
        <taxon>Agaricomycetidae</taxon>
        <taxon>Agaricales</taxon>
        <taxon>Marasmiineae</taxon>
        <taxon>Mycenaceae</taxon>
        <taxon>Mycena</taxon>
    </lineage>
</organism>